<feature type="compositionally biased region" description="Polar residues" evidence="1">
    <location>
        <begin position="12"/>
        <end position="34"/>
    </location>
</feature>
<evidence type="ECO:0000256" key="1">
    <source>
        <dbReference type="SAM" id="MobiDB-lite"/>
    </source>
</evidence>
<feature type="region of interest" description="Disordered" evidence="1">
    <location>
        <begin position="1"/>
        <end position="53"/>
    </location>
</feature>
<organism evidence="2">
    <name type="scientific">Siphoviridae sp. ctybZ1</name>
    <dbReference type="NCBI Taxonomy" id="2825746"/>
    <lineage>
        <taxon>Viruses</taxon>
        <taxon>Duplodnaviria</taxon>
        <taxon>Heunggongvirae</taxon>
        <taxon>Uroviricota</taxon>
        <taxon>Caudoviricetes</taxon>
    </lineage>
</organism>
<accession>A0A8S5NTC9</accession>
<sequence>MGMLLRRYHKVSNPNVDENTNTGENPNVDENTNGKGLVKDAGKNSESNSEDNE</sequence>
<dbReference type="EMBL" id="BK015250">
    <property type="protein sequence ID" value="DAD97953.1"/>
    <property type="molecule type" value="Genomic_DNA"/>
</dbReference>
<reference evidence="2" key="1">
    <citation type="journal article" date="2021" name="Proc. Natl. Acad. Sci. U.S.A.">
        <title>A Catalog of Tens of Thousands of Viruses from Human Metagenomes Reveals Hidden Associations with Chronic Diseases.</title>
        <authorList>
            <person name="Tisza M.J."/>
            <person name="Buck C.B."/>
        </authorList>
    </citation>
    <scope>NUCLEOTIDE SEQUENCE</scope>
    <source>
        <strain evidence="2">CtybZ1</strain>
    </source>
</reference>
<protein>
    <submittedName>
        <fullName evidence="2">Uncharacterized protein</fullName>
    </submittedName>
</protein>
<name>A0A8S5NTC9_9CAUD</name>
<feature type="compositionally biased region" description="Basic residues" evidence="1">
    <location>
        <begin position="1"/>
        <end position="10"/>
    </location>
</feature>
<proteinExistence type="predicted"/>
<evidence type="ECO:0000313" key="2">
    <source>
        <dbReference type="EMBL" id="DAD97953.1"/>
    </source>
</evidence>